<evidence type="ECO:0000313" key="3">
    <source>
        <dbReference type="Proteomes" id="UP000249065"/>
    </source>
</evidence>
<feature type="compositionally biased region" description="Low complexity" evidence="1">
    <location>
        <begin position="162"/>
        <end position="180"/>
    </location>
</feature>
<keyword evidence="3" id="KW-1185">Reference proteome</keyword>
<comment type="caution">
    <text evidence="2">The sequence shown here is derived from an EMBL/GenBank/DDBJ whole genome shotgun (WGS) entry which is preliminary data.</text>
</comment>
<dbReference type="EMBL" id="QLIX01000004">
    <property type="protein sequence ID" value="RAI59511.1"/>
    <property type="molecule type" value="Genomic_DNA"/>
</dbReference>
<protein>
    <recommendedName>
        <fullName evidence="4">17 kDa surface antigen</fullName>
    </recommendedName>
</protein>
<evidence type="ECO:0008006" key="4">
    <source>
        <dbReference type="Google" id="ProtNLM"/>
    </source>
</evidence>
<dbReference type="RefSeq" id="WP_111469199.1">
    <property type="nucleotide sequence ID" value="NZ_QLIX01000004.1"/>
</dbReference>
<feature type="region of interest" description="Disordered" evidence="1">
    <location>
        <begin position="152"/>
        <end position="180"/>
    </location>
</feature>
<reference evidence="3" key="1">
    <citation type="submission" date="2018-06" db="EMBL/GenBank/DDBJ databases">
        <authorList>
            <person name="Khan S.A."/>
        </authorList>
    </citation>
    <scope>NUCLEOTIDE SEQUENCE [LARGE SCALE GENOMIC DNA]</scope>
    <source>
        <strain evidence="3">DB-1506</strain>
    </source>
</reference>
<sequence>MFRYALPVLLLGLAACGERYSPDTYATRAVQQANKVEQGVVVGLRKVQISAEGSTGAAAGAAAGGVIGAQAPGGGIGAALGGVGGALVGGLVGRASESAAVDSEAFEYVVRTEKEELLSVTQIDKVPLVIGQKVLVITGNQARVVPDYTVATLPGPRREGAKPAPAAAGETKPAPAAPAEAPADAAIGVLKQMVPALPGPPVVVPAPAAPVAAALAGEAEKPAQ</sequence>
<proteinExistence type="predicted"/>
<dbReference type="PROSITE" id="PS51257">
    <property type="entry name" value="PROKAR_LIPOPROTEIN"/>
    <property type="match status" value="1"/>
</dbReference>
<name>A0A327M874_9PROT</name>
<evidence type="ECO:0000256" key="1">
    <source>
        <dbReference type="SAM" id="MobiDB-lite"/>
    </source>
</evidence>
<gene>
    <name evidence="2" type="ORF">DOO78_07880</name>
</gene>
<dbReference type="OrthoDB" id="8482104at2"/>
<accession>A0A327M874</accession>
<dbReference type="AlphaFoldDB" id="A0A327M874"/>
<evidence type="ECO:0000313" key="2">
    <source>
        <dbReference type="EMBL" id="RAI59511.1"/>
    </source>
</evidence>
<dbReference type="Proteomes" id="UP000249065">
    <property type="component" value="Unassembled WGS sequence"/>
</dbReference>
<organism evidence="2 3">
    <name type="scientific">Roseicella frigidaeris</name>
    <dbReference type="NCBI Taxonomy" id="2230885"/>
    <lineage>
        <taxon>Bacteria</taxon>
        <taxon>Pseudomonadati</taxon>
        <taxon>Pseudomonadota</taxon>
        <taxon>Alphaproteobacteria</taxon>
        <taxon>Acetobacterales</taxon>
        <taxon>Roseomonadaceae</taxon>
        <taxon>Roseicella</taxon>
    </lineage>
</organism>